<dbReference type="PANTHER" id="PTHR43143:SF1">
    <property type="entry name" value="SERINE_THREONINE-PROTEIN PHOSPHATASE CPPED1"/>
    <property type="match status" value="1"/>
</dbReference>
<proteinExistence type="predicted"/>
<evidence type="ECO:0000313" key="3">
    <source>
        <dbReference type="Proteomes" id="UP000192652"/>
    </source>
</evidence>
<dbReference type="RefSeq" id="WP_081177007.1">
    <property type="nucleotide sequence ID" value="NZ_MSPX01000016.1"/>
</dbReference>
<dbReference type="Pfam" id="PF00149">
    <property type="entry name" value="Metallophos"/>
    <property type="match status" value="1"/>
</dbReference>
<reference evidence="2 3" key="1">
    <citation type="journal article" date="2017" name="Antonie Van Leeuwenhoek">
        <title>Rhizobium rhizosphaerae sp. nov., a novel species isolated from rice rhizosphere.</title>
        <authorList>
            <person name="Zhao J.J."/>
            <person name="Zhang J."/>
            <person name="Zhang R.J."/>
            <person name="Zhang C.W."/>
            <person name="Yin H.Q."/>
            <person name="Zhang X.X."/>
        </authorList>
    </citation>
    <scope>NUCLEOTIDE SEQUENCE [LARGE SCALE GENOMIC DNA]</scope>
    <source>
        <strain evidence="2 3">RD15</strain>
    </source>
</reference>
<gene>
    <name evidence="2" type="ORF">BTR14_16950</name>
</gene>
<organism evidence="2 3">
    <name type="scientific">Xaviernesmea rhizosphaerae</name>
    <dbReference type="NCBI Taxonomy" id="1672749"/>
    <lineage>
        <taxon>Bacteria</taxon>
        <taxon>Pseudomonadati</taxon>
        <taxon>Pseudomonadota</taxon>
        <taxon>Alphaproteobacteria</taxon>
        <taxon>Hyphomicrobiales</taxon>
        <taxon>Rhizobiaceae</taxon>
        <taxon>Rhizobium/Agrobacterium group</taxon>
        <taxon>Xaviernesmea</taxon>
    </lineage>
</organism>
<dbReference type="Proteomes" id="UP000192652">
    <property type="component" value="Unassembled WGS sequence"/>
</dbReference>
<comment type="caution">
    <text evidence="2">The sequence shown here is derived from an EMBL/GenBank/DDBJ whole genome shotgun (WGS) entry which is preliminary data.</text>
</comment>
<evidence type="ECO:0000259" key="1">
    <source>
        <dbReference type="Pfam" id="PF00149"/>
    </source>
</evidence>
<dbReference type="InterPro" id="IPR004843">
    <property type="entry name" value="Calcineurin-like_PHP"/>
</dbReference>
<dbReference type="SUPFAM" id="SSF56300">
    <property type="entry name" value="Metallo-dependent phosphatases"/>
    <property type="match status" value="1"/>
</dbReference>
<evidence type="ECO:0000313" key="2">
    <source>
        <dbReference type="EMBL" id="OQP85051.1"/>
    </source>
</evidence>
<protein>
    <submittedName>
        <fullName evidence="2">Metallophosphoesterase</fullName>
    </submittedName>
</protein>
<feature type="domain" description="Calcineurin-like phosphoesterase" evidence="1">
    <location>
        <begin position="1"/>
        <end position="203"/>
    </location>
</feature>
<dbReference type="InterPro" id="IPR029052">
    <property type="entry name" value="Metallo-depent_PP-like"/>
</dbReference>
<keyword evidence="3" id="KW-1185">Reference proteome</keyword>
<dbReference type="InterPro" id="IPR051918">
    <property type="entry name" value="STPP_CPPED1"/>
</dbReference>
<name>A0ABX3PAU0_9HYPH</name>
<dbReference type="Gene3D" id="3.60.21.10">
    <property type="match status" value="1"/>
</dbReference>
<dbReference type="PANTHER" id="PTHR43143">
    <property type="entry name" value="METALLOPHOSPHOESTERASE, CALCINEURIN SUPERFAMILY"/>
    <property type="match status" value="1"/>
</dbReference>
<accession>A0ABX3PAU0</accession>
<dbReference type="EMBL" id="MSPX01000016">
    <property type="protein sequence ID" value="OQP85051.1"/>
    <property type="molecule type" value="Genomic_DNA"/>
</dbReference>
<sequence length="284" mass="31385">MKLIQITDTHFSPTKRHFNGNWAPLLAWLETEKPDLIIHTGDLTIDGADQEEDIAFSLALMRQASAPMLILPGNHDVGHLPGSPQPVDRRRLDRWNSLVGADRFVHDIDGWRLIGFNSLLLGMGDAAEEEQLDWLATAMAGAGAGAGRQVRRLALFTHKPLFVDAPDEGDTGYWSIRPAPRARLLALMERHDVGLFASGHLHWAWQGRHQRTALTWGPSAAFIIDKIEREMPGERLVGAVVHEFSRAALESRIVTVPGMVAHVFDDVIDEIYPRAAAPALEAAS</sequence>